<comment type="similarity">
    <text evidence="2">Belongs to the protein kinase superfamily. STE Ser/Thr protein kinase family. COT1 subfamily.</text>
</comment>
<dbReference type="OrthoDB" id="3638488at2759"/>
<keyword evidence="1" id="KW-0597">Phosphoprotein</keyword>
<dbReference type="GO" id="GO:0004674">
    <property type="term" value="F:protein serine/threonine kinase activity"/>
    <property type="evidence" value="ECO:0007669"/>
    <property type="project" value="UniProtKB-EC"/>
</dbReference>
<dbReference type="Proteomes" id="UP000298061">
    <property type="component" value="Unassembled WGS sequence"/>
</dbReference>
<dbReference type="InterPro" id="IPR017441">
    <property type="entry name" value="Protein_kinase_ATP_BS"/>
</dbReference>
<feature type="compositionally biased region" description="Low complexity" evidence="6">
    <location>
        <begin position="1"/>
        <end position="28"/>
    </location>
</feature>
<dbReference type="GO" id="GO:0005856">
    <property type="term" value="C:cytoskeleton"/>
    <property type="evidence" value="ECO:0007669"/>
    <property type="project" value="TreeGrafter"/>
</dbReference>
<accession>A0A4Z0A1K9</accession>
<dbReference type="GO" id="GO:0031032">
    <property type="term" value="P:actomyosin structure organization"/>
    <property type="evidence" value="ECO:0007669"/>
    <property type="project" value="TreeGrafter"/>
</dbReference>
<evidence type="ECO:0000313" key="9">
    <source>
        <dbReference type="Proteomes" id="UP000298061"/>
    </source>
</evidence>
<dbReference type="STRING" id="135208.A0A4Z0A1K9"/>
<comment type="catalytic activity">
    <reaction evidence="4">
        <text>L-seryl-[protein] + ATP = O-phospho-L-seryl-[protein] + ADP + H(+)</text>
        <dbReference type="Rhea" id="RHEA:17989"/>
        <dbReference type="Rhea" id="RHEA-COMP:9863"/>
        <dbReference type="Rhea" id="RHEA-COMP:11604"/>
        <dbReference type="ChEBI" id="CHEBI:15378"/>
        <dbReference type="ChEBI" id="CHEBI:29999"/>
        <dbReference type="ChEBI" id="CHEBI:30616"/>
        <dbReference type="ChEBI" id="CHEBI:83421"/>
        <dbReference type="ChEBI" id="CHEBI:456216"/>
        <dbReference type="EC" id="2.7.11.1"/>
    </reaction>
</comment>
<dbReference type="InterPro" id="IPR011009">
    <property type="entry name" value="Kinase-like_dom_sf"/>
</dbReference>
<keyword evidence="5" id="KW-0547">Nucleotide-binding</keyword>
<evidence type="ECO:0000256" key="4">
    <source>
        <dbReference type="ARBA" id="ARBA00048679"/>
    </source>
</evidence>
<organism evidence="8 9">
    <name type="scientific">Hericium alpestre</name>
    <dbReference type="NCBI Taxonomy" id="135208"/>
    <lineage>
        <taxon>Eukaryota</taxon>
        <taxon>Fungi</taxon>
        <taxon>Dikarya</taxon>
        <taxon>Basidiomycota</taxon>
        <taxon>Agaricomycotina</taxon>
        <taxon>Agaricomycetes</taxon>
        <taxon>Russulales</taxon>
        <taxon>Hericiaceae</taxon>
        <taxon>Hericium</taxon>
    </lineage>
</organism>
<dbReference type="PANTHER" id="PTHR22988">
    <property type="entry name" value="MYOTONIC DYSTROPHY S/T KINASE-RELATED"/>
    <property type="match status" value="1"/>
</dbReference>
<name>A0A4Z0A1K9_9AGAM</name>
<comment type="catalytic activity">
    <reaction evidence="3">
        <text>L-threonyl-[protein] + ATP = O-phospho-L-threonyl-[protein] + ADP + H(+)</text>
        <dbReference type="Rhea" id="RHEA:46608"/>
        <dbReference type="Rhea" id="RHEA-COMP:11060"/>
        <dbReference type="Rhea" id="RHEA-COMP:11605"/>
        <dbReference type="ChEBI" id="CHEBI:15378"/>
        <dbReference type="ChEBI" id="CHEBI:30013"/>
        <dbReference type="ChEBI" id="CHEBI:30616"/>
        <dbReference type="ChEBI" id="CHEBI:61977"/>
        <dbReference type="ChEBI" id="CHEBI:456216"/>
        <dbReference type="EC" id="2.7.11.1"/>
    </reaction>
</comment>
<proteinExistence type="inferred from homology"/>
<dbReference type="GO" id="GO:0005737">
    <property type="term" value="C:cytoplasm"/>
    <property type="evidence" value="ECO:0007669"/>
    <property type="project" value="TreeGrafter"/>
</dbReference>
<evidence type="ECO:0000256" key="1">
    <source>
        <dbReference type="ARBA" id="ARBA00022553"/>
    </source>
</evidence>
<feature type="domain" description="Protein kinase" evidence="7">
    <location>
        <begin position="122"/>
        <end position="175"/>
    </location>
</feature>
<gene>
    <name evidence="8" type="ORF">EWM64_g3668</name>
</gene>
<evidence type="ECO:0000256" key="5">
    <source>
        <dbReference type="PROSITE-ProRule" id="PRU10141"/>
    </source>
</evidence>
<sequence length="175" mass="19956">MATSSRSSLSRSSSRQDLQSNKSSSSQSGKPADYVYFDRTTAGFSDDAVPRAKAAQLKLEHFYKVAVDAAIERNTRRVELERRLQADTMMPDERKQRQLLQLGKKESTFLRLRRTRLGLDDFRTVKVIGKGAFGEVRLVQKTDTGKIYAMKTLKKEEMLKKEQACIPFSHTRTAF</sequence>
<dbReference type="PANTHER" id="PTHR22988:SF71">
    <property type="entry name" value="CITRON RHO-INTERACTING KINASE"/>
    <property type="match status" value="1"/>
</dbReference>
<evidence type="ECO:0000256" key="2">
    <source>
        <dbReference type="ARBA" id="ARBA00038271"/>
    </source>
</evidence>
<dbReference type="InterPro" id="IPR000719">
    <property type="entry name" value="Prot_kinase_dom"/>
</dbReference>
<protein>
    <recommendedName>
        <fullName evidence="7">Protein kinase domain-containing protein</fullName>
    </recommendedName>
</protein>
<dbReference type="EMBL" id="SFCI01000353">
    <property type="protein sequence ID" value="TFY80344.1"/>
    <property type="molecule type" value="Genomic_DNA"/>
</dbReference>
<dbReference type="PROSITE" id="PS00107">
    <property type="entry name" value="PROTEIN_KINASE_ATP"/>
    <property type="match status" value="1"/>
</dbReference>
<evidence type="ECO:0000256" key="6">
    <source>
        <dbReference type="SAM" id="MobiDB-lite"/>
    </source>
</evidence>
<dbReference type="GO" id="GO:0005524">
    <property type="term" value="F:ATP binding"/>
    <property type="evidence" value="ECO:0007669"/>
    <property type="project" value="UniProtKB-UniRule"/>
</dbReference>
<dbReference type="SUPFAM" id="SSF56112">
    <property type="entry name" value="Protein kinase-like (PK-like)"/>
    <property type="match status" value="1"/>
</dbReference>
<comment type="caution">
    <text evidence="8">The sequence shown here is derived from an EMBL/GenBank/DDBJ whole genome shotgun (WGS) entry which is preliminary data.</text>
</comment>
<dbReference type="PROSITE" id="PS50011">
    <property type="entry name" value="PROTEIN_KINASE_DOM"/>
    <property type="match status" value="1"/>
</dbReference>
<keyword evidence="5" id="KW-0067">ATP-binding</keyword>
<evidence type="ECO:0000313" key="8">
    <source>
        <dbReference type="EMBL" id="TFY80344.1"/>
    </source>
</evidence>
<dbReference type="InterPro" id="IPR050839">
    <property type="entry name" value="Rho-assoc_Ser/Thr_Kinase"/>
</dbReference>
<feature type="binding site" evidence="5">
    <location>
        <position position="151"/>
    </location>
    <ligand>
        <name>ATP</name>
        <dbReference type="ChEBI" id="CHEBI:30616"/>
    </ligand>
</feature>
<evidence type="ECO:0000256" key="3">
    <source>
        <dbReference type="ARBA" id="ARBA00047899"/>
    </source>
</evidence>
<reference evidence="8 9" key="1">
    <citation type="submission" date="2019-02" db="EMBL/GenBank/DDBJ databases">
        <title>Genome sequencing of the rare red list fungi Hericium alpestre (H. flagellum).</title>
        <authorList>
            <person name="Buettner E."/>
            <person name="Kellner H."/>
        </authorList>
    </citation>
    <scope>NUCLEOTIDE SEQUENCE [LARGE SCALE GENOMIC DNA]</scope>
    <source>
        <strain evidence="8 9">DSM 108284</strain>
    </source>
</reference>
<keyword evidence="9" id="KW-1185">Reference proteome</keyword>
<dbReference type="Gene3D" id="3.30.200.20">
    <property type="entry name" value="Phosphorylase Kinase, domain 1"/>
    <property type="match status" value="1"/>
</dbReference>
<dbReference type="AlphaFoldDB" id="A0A4Z0A1K9"/>
<feature type="region of interest" description="Disordered" evidence="6">
    <location>
        <begin position="1"/>
        <end position="32"/>
    </location>
</feature>
<evidence type="ECO:0000259" key="7">
    <source>
        <dbReference type="PROSITE" id="PS50011"/>
    </source>
</evidence>